<dbReference type="GO" id="GO:0016787">
    <property type="term" value="F:hydrolase activity"/>
    <property type="evidence" value="ECO:0007669"/>
    <property type="project" value="UniProtKB-KW"/>
</dbReference>
<accession>A0A1H9JDX1</accession>
<dbReference type="PANTHER" id="PTHR21174:SF0">
    <property type="entry name" value="HD PHOSPHOHYDROLASE FAMILY PROTEIN-RELATED"/>
    <property type="match status" value="1"/>
</dbReference>
<dbReference type="SUPFAM" id="SSF109604">
    <property type="entry name" value="HD-domain/PDEase-like"/>
    <property type="match status" value="1"/>
</dbReference>
<reference evidence="2" key="1">
    <citation type="submission" date="2016-10" db="EMBL/GenBank/DDBJ databases">
        <authorList>
            <person name="Varghese N."/>
            <person name="Submissions S."/>
        </authorList>
    </citation>
    <scope>NUCLEOTIDE SEQUENCE [LARGE SCALE GENOMIC DNA]</scope>
    <source>
        <strain evidence="2">DSM 24740</strain>
    </source>
</reference>
<organism evidence="1 2">
    <name type="scientific">Neolewinella agarilytica</name>
    <dbReference type="NCBI Taxonomy" id="478744"/>
    <lineage>
        <taxon>Bacteria</taxon>
        <taxon>Pseudomonadati</taxon>
        <taxon>Bacteroidota</taxon>
        <taxon>Saprospiria</taxon>
        <taxon>Saprospirales</taxon>
        <taxon>Lewinellaceae</taxon>
        <taxon>Neolewinella</taxon>
    </lineage>
</organism>
<keyword evidence="2" id="KW-1185">Reference proteome</keyword>
<dbReference type="InParanoid" id="A0A1H9JDX1"/>
<evidence type="ECO:0000313" key="2">
    <source>
        <dbReference type="Proteomes" id="UP000199021"/>
    </source>
</evidence>
<name>A0A1H9JDX1_9BACT</name>
<dbReference type="EMBL" id="FOFB01000017">
    <property type="protein sequence ID" value="SEQ84998.1"/>
    <property type="molecule type" value="Genomic_DNA"/>
</dbReference>
<evidence type="ECO:0000313" key="1">
    <source>
        <dbReference type="EMBL" id="SEQ84998.1"/>
    </source>
</evidence>
<dbReference type="InterPro" id="IPR009218">
    <property type="entry name" value="HD_phosphohydro"/>
</dbReference>
<dbReference type="RefSeq" id="WP_090170013.1">
    <property type="nucleotide sequence ID" value="NZ_FOFB01000017.1"/>
</dbReference>
<dbReference type="OrthoDB" id="9808993at2"/>
<dbReference type="PANTHER" id="PTHR21174">
    <property type="match status" value="1"/>
</dbReference>
<protein>
    <submittedName>
        <fullName evidence="1">Predicted metal-dependent phosphohydrolase, HD superfamily</fullName>
    </submittedName>
</protein>
<sequence length="206" mass="23764">MEPSEYYQICLQLLNPAAVTAWPAIKKAYEGRAYHNLNHLQEMIGHFPKNAPFRLPENRQAAIFGIALIYHDIIYQAGRKDNEKRSADRAEAALLLAGASTAETDYCRSLIMATKTHQPDGPEANDQCLLIDLDLAVLARTPEGYDTYARAVRQEFSWFPDFLYRPGRKKALQHFLEQDFIYYTPMFREGYEDRARANLKREMTLL</sequence>
<dbReference type="AlphaFoldDB" id="A0A1H9JDX1"/>
<keyword evidence="1" id="KW-0378">Hydrolase</keyword>
<dbReference type="PIRSF" id="PIRSF035170">
    <property type="entry name" value="HD_phosphohydro"/>
    <property type="match status" value="1"/>
</dbReference>
<dbReference type="Proteomes" id="UP000199021">
    <property type="component" value="Unassembled WGS sequence"/>
</dbReference>
<proteinExistence type="predicted"/>
<gene>
    <name evidence="1" type="ORF">SAMN05444359_11719</name>
</gene>
<dbReference type="STRING" id="478744.SAMN05444359_11719"/>